<keyword evidence="5" id="KW-0325">Glycoprotein</keyword>
<evidence type="ECO:0000256" key="2">
    <source>
        <dbReference type="ARBA" id="ARBA00022676"/>
    </source>
</evidence>
<dbReference type="EMBL" id="JAGFBR010000003">
    <property type="protein sequence ID" value="KAH0469245.1"/>
    <property type="molecule type" value="Genomic_DNA"/>
</dbReference>
<reference evidence="8 9" key="1">
    <citation type="journal article" date="2021" name="Hortic Res">
        <title>Chromosome-scale assembly of the Dendrobium chrysotoxum genome enhances the understanding of orchid evolution.</title>
        <authorList>
            <person name="Zhang Y."/>
            <person name="Zhang G.Q."/>
            <person name="Zhang D."/>
            <person name="Liu X.D."/>
            <person name="Xu X.Y."/>
            <person name="Sun W.H."/>
            <person name="Yu X."/>
            <person name="Zhu X."/>
            <person name="Wang Z.W."/>
            <person name="Zhao X."/>
            <person name="Zhong W.Y."/>
            <person name="Chen H."/>
            <person name="Yin W.L."/>
            <person name="Huang T."/>
            <person name="Niu S.C."/>
            <person name="Liu Z.J."/>
        </authorList>
    </citation>
    <scope>NUCLEOTIDE SEQUENCE [LARGE SCALE GENOMIC DNA]</scope>
    <source>
        <strain evidence="8">Lindl</strain>
    </source>
</reference>
<dbReference type="GO" id="GO:0016020">
    <property type="term" value="C:membrane"/>
    <property type="evidence" value="ECO:0007669"/>
    <property type="project" value="UniProtKB-SubCell"/>
</dbReference>
<evidence type="ECO:0000256" key="6">
    <source>
        <dbReference type="SAM" id="MobiDB-lite"/>
    </source>
</evidence>
<keyword evidence="2" id="KW-0328">Glycosyltransferase</keyword>
<keyword evidence="3" id="KW-0808">Transferase</keyword>
<dbReference type="Pfam" id="PF02485">
    <property type="entry name" value="Branch"/>
    <property type="match status" value="2"/>
</dbReference>
<keyword evidence="7" id="KW-0812">Transmembrane</keyword>
<dbReference type="AlphaFoldDB" id="A0AAV7H516"/>
<gene>
    <name evidence="8" type="ORF">IEQ34_002477</name>
</gene>
<evidence type="ECO:0000256" key="7">
    <source>
        <dbReference type="SAM" id="Phobius"/>
    </source>
</evidence>
<evidence type="ECO:0000256" key="5">
    <source>
        <dbReference type="ARBA" id="ARBA00023180"/>
    </source>
</evidence>
<feature type="region of interest" description="Disordered" evidence="6">
    <location>
        <begin position="739"/>
        <end position="758"/>
    </location>
</feature>
<keyword evidence="9" id="KW-1185">Reference proteome</keyword>
<comment type="subcellular location">
    <subcellularLocation>
        <location evidence="1">Membrane</location>
        <topology evidence="1">Single-pass type II membrane protein</topology>
    </subcellularLocation>
</comment>
<keyword evidence="7" id="KW-1133">Transmembrane helix</keyword>
<feature type="transmembrane region" description="Helical" evidence="7">
    <location>
        <begin position="12"/>
        <end position="30"/>
    </location>
</feature>
<dbReference type="InterPro" id="IPR003406">
    <property type="entry name" value="Glyco_trans_14"/>
</dbReference>
<dbReference type="Proteomes" id="UP000775213">
    <property type="component" value="Unassembled WGS sequence"/>
</dbReference>
<comment type="caution">
    <text evidence="8">The sequence shown here is derived from an EMBL/GenBank/DDBJ whole genome shotgun (WGS) entry which is preliminary data.</text>
</comment>
<evidence type="ECO:0000313" key="9">
    <source>
        <dbReference type="Proteomes" id="UP000775213"/>
    </source>
</evidence>
<proteinExistence type="predicted"/>
<dbReference type="InterPro" id="IPR044174">
    <property type="entry name" value="BC10-like"/>
</dbReference>
<name>A0AAV7H516_DENCH</name>
<sequence>MKRRSYGIRLRTKLAVLLSLSFCIGTLVLIRKQHDRILSLDNLDSSQPHQKPKIAFLFIARNRLPLDVIWDAFFKEQEEGKFSIYVHSRPGFLFNQAKTKSRYFYGRQVNNSIQVDWGEASMILAERILLQNALKDATNERFLFLSDRLSVWAWLFGFLLFPLLWGPSVSPSGSFYVAGSFPPWLPVPVPCGARSCLPWLPFRFPVWLFGYCFWTACWPSISPFLIGSLTMVVNFPFSNVLPTHNPGSSFADTKEGRYNPKMHLVIPMHNWRKGSQWAVLIRKHAEIIVNDTTVLPEFQKHCREVSEVLSERRSVWRGSSRESAKDSPPSLLPLIVNRIHKSNVDPIEVVFDGVVEVKNPRRRTATGGCQCCRLRQVPIRNPMRTLPFMLLEGCQVMWEEALLPLIFFPTRMAVSFGKSRGMKWGRGPAKEVSEVLSERRSVWRGSSRESAKDSPPSLLPLIVNRIHKSNVDPIEVVFDGVVEVKNPRRRTATGGCQCCRLRQVPIRNPMRALPFMLLEGCQVMWEEALLPLIFFPMRMAVSFGKSRGMKWGRGPAKIDDHVSGRLSKCGCPHQKHSSTRAIDKAFRSYNQENSLTNAQSLQNSILCRQLDRVDKVQSINANDPIHSNDDRVECKYQSEGSIHKRFQNATQTPAKSKTAQKLLKSSEFKYLKLKLNHQPLKVKPIHSSQQFAEVDKYENNCSSQRANAWSKISLGSILKQSPANFLLLLAHPKYPIDGPPSVSADPSKTGKSEGASNRVVRTLANIRANAFSEHRASERRASNVFSGHSGELASSERRVLKRLLASSEHPSSKRPSERLRLLPVF</sequence>
<evidence type="ECO:0008006" key="10">
    <source>
        <dbReference type="Google" id="ProtNLM"/>
    </source>
</evidence>
<keyword evidence="4 7" id="KW-0472">Membrane</keyword>
<protein>
    <recommendedName>
        <fullName evidence="10">Core-2/I-branching beta-1,6-N-acetylglucosaminyltransferase family protein</fullName>
    </recommendedName>
</protein>
<evidence type="ECO:0000256" key="1">
    <source>
        <dbReference type="ARBA" id="ARBA00004606"/>
    </source>
</evidence>
<dbReference type="PANTHER" id="PTHR31042">
    <property type="entry name" value="CORE-2/I-BRANCHING BETA-1,6-N-ACETYLGLUCOSAMINYLTRANSFERASE FAMILY PROTEIN-RELATED"/>
    <property type="match status" value="1"/>
</dbReference>
<evidence type="ECO:0000256" key="3">
    <source>
        <dbReference type="ARBA" id="ARBA00022679"/>
    </source>
</evidence>
<evidence type="ECO:0000313" key="8">
    <source>
        <dbReference type="EMBL" id="KAH0469245.1"/>
    </source>
</evidence>
<dbReference type="GO" id="GO:0016757">
    <property type="term" value="F:glycosyltransferase activity"/>
    <property type="evidence" value="ECO:0007669"/>
    <property type="project" value="UniProtKB-KW"/>
</dbReference>
<organism evidence="8 9">
    <name type="scientific">Dendrobium chrysotoxum</name>
    <name type="common">Orchid</name>
    <dbReference type="NCBI Taxonomy" id="161865"/>
    <lineage>
        <taxon>Eukaryota</taxon>
        <taxon>Viridiplantae</taxon>
        <taxon>Streptophyta</taxon>
        <taxon>Embryophyta</taxon>
        <taxon>Tracheophyta</taxon>
        <taxon>Spermatophyta</taxon>
        <taxon>Magnoliopsida</taxon>
        <taxon>Liliopsida</taxon>
        <taxon>Asparagales</taxon>
        <taxon>Orchidaceae</taxon>
        <taxon>Epidendroideae</taxon>
        <taxon>Malaxideae</taxon>
        <taxon>Dendrobiinae</taxon>
        <taxon>Dendrobium</taxon>
    </lineage>
</organism>
<evidence type="ECO:0000256" key="4">
    <source>
        <dbReference type="ARBA" id="ARBA00023136"/>
    </source>
</evidence>
<accession>A0AAV7H516</accession>
<dbReference type="PANTHER" id="PTHR31042:SF2">
    <property type="entry name" value="GLYCOSYLTRANSFERASE BC10"/>
    <property type="match status" value="1"/>
</dbReference>